<sequence>MALVPCRGVALSGRTSKWLLGSAAVGGEAVDWAVDHGAPKLVLVPSVGMASGQVGESLWVRLRRVKMGKWHSIQS</sequence>
<keyword evidence="2" id="KW-1185">Reference proteome</keyword>
<gene>
    <name evidence="1" type="ORF">BCR44DRAFT_326987</name>
</gene>
<name>A0A1Y2H9D8_9FUNG</name>
<proteinExistence type="predicted"/>
<protein>
    <submittedName>
        <fullName evidence="1">Uncharacterized protein</fullName>
    </submittedName>
</protein>
<evidence type="ECO:0000313" key="1">
    <source>
        <dbReference type="EMBL" id="ORZ30313.1"/>
    </source>
</evidence>
<accession>A0A1Y2H9D8</accession>
<reference evidence="1 2" key="1">
    <citation type="submission" date="2016-07" db="EMBL/GenBank/DDBJ databases">
        <title>Pervasive Adenine N6-methylation of Active Genes in Fungi.</title>
        <authorList>
            <consortium name="DOE Joint Genome Institute"/>
            <person name="Mondo S.J."/>
            <person name="Dannebaum R.O."/>
            <person name="Kuo R.C."/>
            <person name="Labutti K."/>
            <person name="Haridas S."/>
            <person name="Kuo A."/>
            <person name="Salamov A."/>
            <person name="Ahrendt S.R."/>
            <person name="Lipzen A."/>
            <person name="Sullivan W."/>
            <person name="Andreopoulos W.B."/>
            <person name="Clum A."/>
            <person name="Lindquist E."/>
            <person name="Daum C."/>
            <person name="Ramamoorthy G.K."/>
            <person name="Gryganskyi A."/>
            <person name="Culley D."/>
            <person name="Magnuson J.K."/>
            <person name="James T.Y."/>
            <person name="O'Malley M.A."/>
            <person name="Stajich J.E."/>
            <person name="Spatafora J.W."/>
            <person name="Visel A."/>
            <person name="Grigoriev I.V."/>
        </authorList>
    </citation>
    <scope>NUCLEOTIDE SEQUENCE [LARGE SCALE GENOMIC DNA]</scope>
    <source>
        <strain evidence="1 2">PL171</strain>
    </source>
</reference>
<organism evidence="1 2">
    <name type="scientific">Catenaria anguillulae PL171</name>
    <dbReference type="NCBI Taxonomy" id="765915"/>
    <lineage>
        <taxon>Eukaryota</taxon>
        <taxon>Fungi</taxon>
        <taxon>Fungi incertae sedis</taxon>
        <taxon>Blastocladiomycota</taxon>
        <taxon>Blastocladiomycetes</taxon>
        <taxon>Blastocladiales</taxon>
        <taxon>Catenariaceae</taxon>
        <taxon>Catenaria</taxon>
    </lineage>
</organism>
<dbReference type="EMBL" id="MCFL01000089">
    <property type="protein sequence ID" value="ORZ30313.1"/>
    <property type="molecule type" value="Genomic_DNA"/>
</dbReference>
<dbReference type="Proteomes" id="UP000193411">
    <property type="component" value="Unassembled WGS sequence"/>
</dbReference>
<evidence type="ECO:0000313" key="2">
    <source>
        <dbReference type="Proteomes" id="UP000193411"/>
    </source>
</evidence>
<comment type="caution">
    <text evidence="1">The sequence shown here is derived from an EMBL/GenBank/DDBJ whole genome shotgun (WGS) entry which is preliminary data.</text>
</comment>
<dbReference type="AlphaFoldDB" id="A0A1Y2H9D8"/>